<dbReference type="InterPro" id="IPR008972">
    <property type="entry name" value="Cupredoxin"/>
</dbReference>
<dbReference type="EMBL" id="CP003587">
    <property type="protein sequence ID" value="AGY58719.1"/>
    <property type="molecule type" value="Genomic_DNA"/>
</dbReference>
<dbReference type="SUPFAM" id="SSF49503">
    <property type="entry name" value="Cupredoxins"/>
    <property type="match status" value="1"/>
</dbReference>
<feature type="chain" id="PRO_5004664080" evidence="10">
    <location>
        <begin position="25"/>
        <end position="129"/>
    </location>
</feature>
<keyword evidence="4 9" id="KW-0479">Metal-binding</keyword>
<dbReference type="InterPro" id="IPR001235">
    <property type="entry name" value="Copper_blue_Plastocyanin"/>
</dbReference>
<dbReference type="KEGG" id="glj:GKIL_2473"/>
<comment type="subcellular location">
    <subcellularLocation>
        <location evidence="1">Membrane</location>
        <topology evidence="1">Peripheral membrane protein</topology>
    </subcellularLocation>
</comment>
<evidence type="ECO:0000256" key="9">
    <source>
        <dbReference type="PIRSR" id="PIRSR602387-1"/>
    </source>
</evidence>
<dbReference type="PROSITE" id="PS00196">
    <property type="entry name" value="COPPER_BLUE"/>
    <property type="match status" value="1"/>
</dbReference>
<keyword evidence="13" id="KW-1185">Reference proteome</keyword>
<reference evidence="12 13" key="1">
    <citation type="journal article" date="2013" name="PLoS ONE">
        <title>Cultivation and Complete Genome Sequencing of Gloeobacter kilaueensis sp. nov., from a Lava Cave in Kilauea Caldera, Hawai'i.</title>
        <authorList>
            <person name="Saw J.H."/>
            <person name="Schatz M."/>
            <person name="Brown M.V."/>
            <person name="Kunkel D.D."/>
            <person name="Foster J.S."/>
            <person name="Shick H."/>
            <person name="Christensen S."/>
            <person name="Hou S."/>
            <person name="Wan X."/>
            <person name="Donachie S.P."/>
        </authorList>
    </citation>
    <scope>NUCLEOTIDE SEQUENCE [LARGE SCALE GENOMIC DNA]</scope>
    <source>
        <strain evidence="13">JS</strain>
    </source>
</reference>
<dbReference type="GO" id="GO:0016020">
    <property type="term" value="C:membrane"/>
    <property type="evidence" value="ECO:0007669"/>
    <property type="project" value="UniProtKB-SubCell"/>
</dbReference>
<dbReference type="HOGENOM" id="CLU_084115_0_1_3"/>
<evidence type="ECO:0000256" key="4">
    <source>
        <dbReference type="ARBA" id="ARBA00022723"/>
    </source>
</evidence>
<dbReference type="InterPro" id="IPR028871">
    <property type="entry name" value="BlueCu_1_BS"/>
</dbReference>
<dbReference type="InterPro" id="IPR000923">
    <property type="entry name" value="BlueCu_1"/>
</dbReference>
<dbReference type="PANTHER" id="PTHR34192">
    <property type="entry name" value="PLASTOCYANIN MAJOR ISOFORM, CHLOROPLASTIC-RELATED"/>
    <property type="match status" value="1"/>
</dbReference>
<dbReference type="CDD" id="cd04219">
    <property type="entry name" value="Plastocyanin"/>
    <property type="match status" value="1"/>
</dbReference>
<comment type="similarity">
    <text evidence="2">Belongs to the plastocyanin family.</text>
</comment>
<dbReference type="GO" id="GO:0005507">
    <property type="term" value="F:copper ion binding"/>
    <property type="evidence" value="ECO:0007669"/>
    <property type="project" value="InterPro"/>
</dbReference>
<feature type="binding site" evidence="9">
    <location>
        <position position="117"/>
    </location>
    <ligand>
        <name>Cu cation</name>
        <dbReference type="ChEBI" id="CHEBI:23378"/>
    </ligand>
</feature>
<sequence length="129" mass="13195">MMSLSKLAASSLVALIAVSALGLAAQAKQIDVKMGADTGQLVFVPNKIDAAPGDTIKWTLNKAGPHNVVFDGAKSADPTAAKAISQTKLLSKPGDSYTSTIPASAKKGTYSFHCVPHLSAGMIGTLTVK</sequence>
<dbReference type="GO" id="GO:0009055">
    <property type="term" value="F:electron transfer activity"/>
    <property type="evidence" value="ECO:0007669"/>
    <property type="project" value="InterPro"/>
</dbReference>
<keyword evidence="10" id="KW-0732">Signal</keyword>
<dbReference type="Proteomes" id="UP000017396">
    <property type="component" value="Chromosome"/>
</dbReference>
<accession>U5QM84</accession>
<feature type="domain" description="Blue (type 1) copper" evidence="11">
    <location>
        <begin position="31"/>
        <end position="129"/>
    </location>
</feature>
<organism evidence="12 13">
    <name type="scientific">Gloeobacter kilaueensis (strain ATCC BAA-2537 / CCAP 1431/1 / ULC 316 / JS1)</name>
    <dbReference type="NCBI Taxonomy" id="1183438"/>
    <lineage>
        <taxon>Bacteria</taxon>
        <taxon>Bacillati</taxon>
        <taxon>Cyanobacteriota</taxon>
        <taxon>Cyanophyceae</taxon>
        <taxon>Gloeobacterales</taxon>
        <taxon>Gloeobacteraceae</taxon>
        <taxon>Gloeobacter</taxon>
    </lineage>
</organism>
<evidence type="ECO:0000313" key="13">
    <source>
        <dbReference type="Proteomes" id="UP000017396"/>
    </source>
</evidence>
<feature type="binding site" evidence="9">
    <location>
        <position position="122"/>
    </location>
    <ligand>
        <name>Cu cation</name>
        <dbReference type="ChEBI" id="CHEBI:23378"/>
    </ligand>
</feature>
<keyword evidence="5" id="KW-0249">Electron transport</keyword>
<dbReference type="OrthoDB" id="680163at2"/>
<name>U5QM84_GLOK1</name>
<feature type="binding site" evidence="9">
    <location>
        <position position="66"/>
    </location>
    <ligand>
        <name>Cu cation</name>
        <dbReference type="ChEBI" id="CHEBI:23378"/>
    </ligand>
</feature>
<feature type="binding site" evidence="9">
    <location>
        <position position="114"/>
    </location>
    <ligand>
        <name>Cu cation</name>
        <dbReference type="ChEBI" id="CHEBI:23378"/>
    </ligand>
</feature>
<dbReference type="STRING" id="1183438.GKIL_2473"/>
<evidence type="ECO:0000256" key="3">
    <source>
        <dbReference type="ARBA" id="ARBA00022448"/>
    </source>
</evidence>
<dbReference type="eggNOG" id="COG3794">
    <property type="taxonomic scope" value="Bacteria"/>
</dbReference>
<comment type="cofactor">
    <cofactor evidence="9">
        <name>Cu(2+)</name>
        <dbReference type="ChEBI" id="CHEBI:29036"/>
    </cofactor>
    <text evidence="9">The crystal structure with reduced Cu(1+) has also been determined.</text>
</comment>
<dbReference type="NCBIfam" id="TIGR02656">
    <property type="entry name" value="cyanin_plasto"/>
    <property type="match status" value="1"/>
</dbReference>
<gene>
    <name evidence="12" type="primary">petE</name>
    <name evidence="12" type="ORF">GKIL_2473</name>
</gene>
<protein>
    <submittedName>
        <fullName evidence="12">Plastocyanin</fullName>
    </submittedName>
</protein>
<dbReference type="PRINTS" id="PR00156">
    <property type="entry name" value="COPPERBLUE"/>
</dbReference>
<evidence type="ECO:0000256" key="2">
    <source>
        <dbReference type="ARBA" id="ARBA00005338"/>
    </source>
</evidence>
<evidence type="ECO:0000313" key="12">
    <source>
        <dbReference type="EMBL" id="AGY58719.1"/>
    </source>
</evidence>
<evidence type="ECO:0000256" key="10">
    <source>
        <dbReference type="SAM" id="SignalP"/>
    </source>
</evidence>
<evidence type="ECO:0000256" key="8">
    <source>
        <dbReference type="ARBA" id="ARBA00023136"/>
    </source>
</evidence>
<dbReference type="PRINTS" id="PR00157">
    <property type="entry name" value="PLASTOCYANIN"/>
</dbReference>
<dbReference type="RefSeq" id="WP_023173900.1">
    <property type="nucleotide sequence ID" value="NC_022600.1"/>
</dbReference>
<evidence type="ECO:0000256" key="5">
    <source>
        <dbReference type="ARBA" id="ARBA00022982"/>
    </source>
</evidence>
<evidence type="ECO:0000256" key="7">
    <source>
        <dbReference type="ARBA" id="ARBA00023078"/>
    </source>
</evidence>
<dbReference type="PANTHER" id="PTHR34192:SF10">
    <property type="entry name" value="PLASTOCYANIN MAJOR ISOFORM, CHLOROPLASTIC-RELATED"/>
    <property type="match status" value="1"/>
</dbReference>
<evidence type="ECO:0000256" key="6">
    <source>
        <dbReference type="ARBA" id="ARBA00023008"/>
    </source>
</evidence>
<keyword evidence="8" id="KW-0472">Membrane</keyword>
<dbReference type="Gene3D" id="2.60.40.420">
    <property type="entry name" value="Cupredoxins - blue copper proteins"/>
    <property type="match status" value="1"/>
</dbReference>
<dbReference type="AlphaFoldDB" id="U5QM84"/>
<feature type="signal peptide" evidence="10">
    <location>
        <begin position="1"/>
        <end position="24"/>
    </location>
</feature>
<keyword evidence="7" id="KW-0793">Thylakoid</keyword>
<evidence type="ECO:0000259" key="11">
    <source>
        <dbReference type="Pfam" id="PF00127"/>
    </source>
</evidence>
<evidence type="ECO:0000256" key="1">
    <source>
        <dbReference type="ARBA" id="ARBA00004170"/>
    </source>
</evidence>
<proteinExistence type="inferred from homology"/>
<dbReference type="Pfam" id="PF00127">
    <property type="entry name" value="Copper-bind"/>
    <property type="match status" value="1"/>
</dbReference>
<keyword evidence="6 9" id="KW-0186">Copper</keyword>
<dbReference type="InterPro" id="IPR002387">
    <property type="entry name" value="Plastocyanin"/>
</dbReference>
<keyword evidence="3" id="KW-0813">Transport</keyword>